<dbReference type="PROSITE" id="PS51257">
    <property type="entry name" value="PROKAR_LIPOPROTEIN"/>
    <property type="match status" value="1"/>
</dbReference>
<reference evidence="2 3" key="1">
    <citation type="submission" date="2023-11" db="EMBL/GenBank/DDBJ databases">
        <title>Actinomadura monticuli sp. nov., isolated from volcanic ash.</title>
        <authorList>
            <person name="Lee S.D."/>
            <person name="Yang H."/>
            <person name="Kim I.S."/>
        </authorList>
    </citation>
    <scope>NUCLEOTIDE SEQUENCE [LARGE SCALE GENOMIC DNA]</scope>
    <source>
        <strain evidence="2 3">DSM 45346</strain>
    </source>
</reference>
<organism evidence="2 3">
    <name type="scientific">Actinomadura chokoriensis</name>
    <dbReference type="NCBI Taxonomy" id="454156"/>
    <lineage>
        <taxon>Bacteria</taxon>
        <taxon>Bacillati</taxon>
        <taxon>Actinomycetota</taxon>
        <taxon>Actinomycetes</taxon>
        <taxon>Streptosporangiales</taxon>
        <taxon>Thermomonosporaceae</taxon>
        <taxon>Actinomadura</taxon>
    </lineage>
</organism>
<evidence type="ECO:0000313" key="2">
    <source>
        <dbReference type="EMBL" id="MFA1552271.1"/>
    </source>
</evidence>
<comment type="caution">
    <text evidence="2">The sequence shown here is derived from an EMBL/GenBank/DDBJ whole genome shotgun (WGS) entry which is preliminary data.</text>
</comment>
<keyword evidence="3" id="KW-1185">Reference proteome</keyword>
<evidence type="ECO:0008006" key="4">
    <source>
        <dbReference type="Google" id="ProtNLM"/>
    </source>
</evidence>
<gene>
    <name evidence="2" type="ORF">SM436_01070</name>
</gene>
<feature type="compositionally biased region" description="Gly residues" evidence="1">
    <location>
        <begin position="52"/>
        <end position="63"/>
    </location>
</feature>
<evidence type="ECO:0000313" key="3">
    <source>
        <dbReference type="Proteomes" id="UP001569904"/>
    </source>
</evidence>
<dbReference type="EMBL" id="JAXCEH010000001">
    <property type="protein sequence ID" value="MFA1552271.1"/>
    <property type="molecule type" value="Genomic_DNA"/>
</dbReference>
<feature type="compositionally biased region" description="Polar residues" evidence="1">
    <location>
        <begin position="34"/>
        <end position="46"/>
    </location>
</feature>
<dbReference type="RefSeq" id="WP_371938554.1">
    <property type="nucleotide sequence ID" value="NZ_JAXCEH010000001.1"/>
</dbReference>
<dbReference type="Proteomes" id="UP001569904">
    <property type="component" value="Unassembled WGS sequence"/>
</dbReference>
<sequence length="223" mass="22478">MARRGFAIVCALSVLLSGCGGDSSDKDAKTSASPGTPSQGAPSQEAPSAAAGSGGTRLGGGKSGISLELPKGWKEVDPTTDSSAVVKTSYGLTGERGSLTKQLLSMQRGQGTVFAIDGSVSSGFAPHLSAGCDSGGLTGSSLEQLKKKQQALEPSSRITDVTVSGKPAYRATYSSAKSDGSSVDGITVRVPISAERYCFVKIEAEKGGLPAQAEQIVASFALA</sequence>
<proteinExistence type="predicted"/>
<protein>
    <recommendedName>
        <fullName evidence="4">Lipoprotein LpqN</fullName>
    </recommendedName>
</protein>
<feature type="region of interest" description="Disordered" evidence="1">
    <location>
        <begin position="23"/>
        <end position="80"/>
    </location>
</feature>
<accession>A0ABV4QPB7</accession>
<name>A0ABV4QPB7_9ACTN</name>
<evidence type="ECO:0000256" key="1">
    <source>
        <dbReference type="SAM" id="MobiDB-lite"/>
    </source>
</evidence>